<keyword evidence="1" id="KW-0812">Transmembrane</keyword>
<dbReference type="Proteomes" id="UP000824093">
    <property type="component" value="Unassembled WGS sequence"/>
</dbReference>
<evidence type="ECO:0008006" key="4">
    <source>
        <dbReference type="Google" id="ProtNLM"/>
    </source>
</evidence>
<keyword evidence="1" id="KW-1133">Transmembrane helix</keyword>
<proteinExistence type="predicted"/>
<reference evidence="2" key="2">
    <citation type="journal article" date="2021" name="PeerJ">
        <title>Extensive microbial diversity within the chicken gut microbiome revealed by metagenomics and culture.</title>
        <authorList>
            <person name="Gilroy R."/>
            <person name="Ravi A."/>
            <person name="Getino M."/>
            <person name="Pursley I."/>
            <person name="Horton D.L."/>
            <person name="Alikhan N.F."/>
            <person name="Baker D."/>
            <person name="Gharbi K."/>
            <person name="Hall N."/>
            <person name="Watson M."/>
            <person name="Adriaenssens E.M."/>
            <person name="Foster-Nyarko E."/>
            <person name="Jarju S."/>
            <person name="Secka A."/>
            <person name="Antonio M."/>
            <person name="Oren A."/>
            <person name="Chaudhuri R.R."/>
            <person name="La Ragione R."/>
            <person name="Hildebrand F."/>
            <person name="Pallen M.J."/>
        </authorList>
    </citation>
    <scope>NUCLEOTIDE SEQUENCE</scope>
    <source>
        <strain evidence="2">CHK195-15760</strain>
    </source>
</reference>
<reference evidence="2" key="1">
    <citation type="submission" date="2020-10" db="EMBL/GenBank/DDBJ databases">
        <authorList>
            <person name="Gilroy R."/>
        </authorList>
    </citation>
    <scope>NUCLEOTIDE SEQUENCE</scope>
    <source>
        <strain evidence="2">CHK195-15760</strain>
    </source>
</reference>
<accession>A0A9D1M1Q5</accession>
<feature type="transmembrane region" description="Helical" evidence="1">
    <location>
        <begin position="21"/>
        <end position="41"/>
    </location>
</feature>
<evidence type="ECO:0000313" key="3">
    <source>
        <dbReference type="Proteomes" id="UP000824093"/>
    </source>
</evidence>
<feature type="transmembrane region" description="Helical" evidence="1">
    <location>
        <begin position="163"/>
        <end position="180"/>
    </location>
</feature>
<evidence type="ECO:0000313" key="2">
    <source>
        <dbReference type="EMBL" id="HIU52002.1"/>
    </source>
</evidence>
<gene>
    <name evidence="2" type="ORF">IAB70_05225</name>
</gene>
<feature type="transmembrane region" description="Helical" evidence="1">
    <location>
        <begin position="91"/>
        <end position="124"/>
    </location>
</feature>
<comment type="caution">
    <text evidence="2">The sequence shown here is derived from an EMBL/GenBank/DDBJ whole genome shotgun (WGS) entry which is preliminary data.</text>
</comment>
<dbReference type="EMBL" id="DVNH01000039">
    <property type="protein sequence ID" value="HIU52002.1"/>
    <property type="molecule type" value="Genomic_DNA"/>
</dbReference>
<name>A0A9D1M1Q5_9FIRM</name>
<evidence type="ECO:0000256" key="1">
    <source>
        <dbReference type="SAM" id="Phobius"/>
    </source>
</evidence>
<sequence>MEKNGKIRGTIRKLKTKNIPYYIFIIILGIILSAPLFRGYIDGHDSIFHITRTMGTSIAFQDGQFPPLVTWNFANGFGFSWNVFYPPLANYIMIIIKVLGSFTYVQALNILIILTIILSGIEMFLFVKDLTKSRKIALLAAVLYMTAPYHLIDIYIRSALGEIMAFMFMPFVFRGMYSIYTKREKNNWMLTLRSGRAIIIP</sequence>
<dbReference type="AlphaFoldDB" id="A0A9D1M1Q5"/>
<keyword evidence="1" id="KW-0472">Membrane</keyword>
<protein>
    <recommendedName>
        <fullName evidence="4">Glycosyltransferase RgtA/B/C/D-like domain-containing protein</fullName>
    </recommendedName>
</protein>
<organism evidence="2 3">
    <name type="scientific">Candidatus Merdicola faecigallinarum</name>
    <dbReference type="NCBI Taxonomy" id="2840862"/>
    <lineage>
        <taxon>Bacteria</taxon>
        <taxon>Bacillati</taxon>
        <taxon>Bacillota</taxon>
        <taxon>Clostridia</taxon>
        <taxon>Candidatus Merdicola</taxon>
    </lineage>
</organism>